<comment type="caution">
    <text evidence="7">The sequence shown here is derived from an EMBL/GenBank/DDBJ whole genome shotgun (WGS) entry which is preliminary data.</text>
</comment>
<keyword evidence="2" id="KW-1003">Cell membrane</keyword>
<evidence type="ECO:0000313" key="8">
    <source>
        <dbReference type="Proteomes" id="UP001174932"/>
    </source>
</evidence>
<evidence type="ECO:0000256" key="2">
    <source>
        <dbReference type="ARBA" id="ARBA00022475"/>
    </source>
</evidence>
<evidence type="ECO:0000256" key="3">
    <source>
        <dbReference type="ARBA" id="ARBA00022692"/>
    </source>
</evidence>
<gene>
    <name evidence="7" type="ORF">Q4481_11100</name>
</gene>
<keyword evidence="8" id="KW-1185">Reference proteome</keyword>
<accession>A0ABT8YLC6</accession>
<evidence type="ECO:0000256" key="1">
    <source>
        <dbReference type="ARBA" id="ARBA00004651"/>
    </source>
</evidence>
<organism evidence="7 8">
    <name type="scientific">Rhizobium alvei</name>
    <dbReference type="NCBI Taxonomy" id="1132659"/>
    <lineage>
        <taxon>Bacteria</taxon>
        <taxon>Pseudomonadati</taxon>
        <taxon>Pseudomonadota</taxon>
        <taxon>Alphaproteobacteria</taxon>
        <taxon>Hyphomicrobiales</taxon>
        <taxon>Rhizobiaceae</taxon>
        <taxon>Rhizobium/Agrobacterium group</taxon>
        <taxon>Rhizobium</taxon>
    </lineage>
</organism>
<reference evidence="7" key="2">
    <citation type="submission" date="2023-07" db="EMBL/GenBank/DDBJ databases">
        <authorList>
            <person name="Shen H."/>
        </authorList>
    </citation>
    <scope>NUCLEOTIDE SEQUENCE</scope>
    <source>
        <strain evidence="7">TNR-22</strain>
    </source>
</reference>
<feature type="transmembrane region" description="Helical" evidence="6">
    <location>
        <begin position="168"/>
        <end position="186"/>
    </location>
</feature>
<evidence type="ECO:0008006" key="9">
    <source>
        <dbReference type="Google" id="ProtNLM"/>
    </source>
</evidence>
<keyword evidence="5 6" id="KW-0472">Membrane</keyword>
<sequence>MSVIEFVSGVLLLLLTPGPTNTLLALGASRNGFARSLPLMVAELVAYLLIITPLATVAAPWLEQFPTVTRLLKACAALWILYLALKLWLPEVGAVRMVSVTQVFVTTLLNPKGIVIGLVLMPQGSLLSIWFHLAIAALLIILASVSWLSFGAFALGRIADGNRFDLRRIASVALFGFSLLLTSSLFA</sequence>
<feature type="transmembrane region" description="Helical" evidence="6">
    <location>
        <begin position="71"/>
        <end position="89"/>
    </location>
</feature>
<feature type="transmembrane region" description="Helical" evidence="6">
    <location>
        <begin position="129"/>
        <end position="156"/>
    </location>
</feature>
<dbReference type="Proteomes" id="UP001174932">
    <property type="component" value="Unassembled WGS sequence"/>
</dbReference>
<dbReference type="RefSeq" id="WP_304376411.1">
    <property type="nucleotide sequence ID" value="NZ_JAUOZU010000007.1"/>
</dbReference>
<dbReference type="EMBL" id="JAUOZU010000007">
    <property type="protein sequence ID" value="MDO6964505.1"/>
    <property type="molecule type" value="Genomic_DNA"/>
</dbReference>
<evidence type="ECO:0000256" key="6">
    <source>
        <dbReference type="SAM" id="Phobius"/>
    </source>
</evidence>
<dbReference type="PANTHER" id="PTHR30086">
    <property type="entry name" value="ARGININE EXPORTER PROTEIN ARGO"/>
    <property type="match status" value="1"/>
</dbReference>
<feature type="transmembrane region" description="Helical" evidence="6">
    <location>
        <begin position="44"/>
        <end position="62"/>
    </location>
</feature>
<dbReference type="PANTHER" id="PTHR30086:SF20">
    <property type="entry name" value="ARGININE EXPORTER PROTEIN ARGO-RELATED"/>
    <property type="match status" value="1"/>
</dbReference>
<protein>
    <recommendedName>
        <fullName evidence="9">Threonine transporter RhtB</fullName>
    </recommendedName>
</protein>
<evidence type="ECO:0000256" key="4">
    <source>
        <dbReference type="ARBA" id="ARBA00022989"/>
    </source>
</evidence>
<reference evidence="7" key="1">
    <citation type="journal article" date="2015" name="Int. J. Syst. Evol. Microbiol.">
        <title>Rhizobium alvei sp. nov., isolated from a freshwater river.</title>
        <authorList>
            <person name="Sheu S.Y."/>
            <person name="Huang H.W."/>
            <person name="Young C.C."/>
            <person name="Chen W.M."/>
        </authorList>
    </citation>
    <scope>NUCLEOTIDE SEQUENCE</scope>
    <source>
        <strain evidence="7">TNR-22</strain>
    </source>
</reference>
<comment type="subcellular location">
    <subcellularLocation>
        <location evidence="1">Cell membrane</location>
        <topology evidence="1">Multi-pass membrane protein</topology>
    </subcellularLocation>
</comment>
<evidence type="ECO:0000313" key="7">
    <source>
        <dbReference type="EMBL" id="MDO6964505.1"/>
    </source>
</evidence>
<name>A0ABT8YLC6_9HYPH</name>
<evidence type="ECO:0000256" key="5">
    <source>
        <dbReference type="ARBA" id="ARBA00023136"/>
    </source>
</evidence>
<dbReference type="InterPro" id="IPR001123">
    <property type="entry name" value="LeuE-type"/>
</dbReference>
<proteinExistence type="predicted"/>
<keyword evidence="4 6" id="KW-1133">Transmembrane helix</keyword>
<keyword evidence="3 6" id="KW-0812">Transmembrane</keyword>